<evidence type="ECO:0000256" key="6">
    <source>
        <dbReference type="ARBA" id="ARBA00022989"/>
    </source>
</evidence>
<dbReference type="PROSITE" id="PS51202">
    <property type="entry name" value="RCK_C"/>
    <property type="match status" value="1"/>
</dbReference>
<keyword evidence="11" id="KW-1185">Reference proteome</keyword>
<evidence type="ECO:0000256" key="4">
    <source>
        <dbReference type="ARBA" id="ARBA00022475"/>
    </source>
</evidence>
<dbReference type="AlphaFoldDB" id="A0A562VPK9"/>
<feature type="transmembrane region" description="Helical" evidence="8">
    <location>
        <begin position="509"/>
        <end position="532"/>
    </location>
</feature>
<keyword evidence="7 8" id="KW-0472">Membrane</keyword>
<evidence type="ECO:0000259" key="9">
    <source>
        <dbReference type="PROSITE" id="PS51202"/>
    </source>
</evidence>
<accession>A0A562VPK9</accession>
<comment type="subcellular location">
    <subcellularLocation>
        <location evidence="1">Cell membrane</location>
        <topology evidence="1">Multi-pass membrane protein</topology>
    </subcellularLocation>
</comment>
<dbReference type="GO" id="GO:0006813">
    <property type="term" value="P:potassium ion transport"/>
    <property type="evidence" value="ECO:0007669"/>
    <property type="project" value="InterPro"/>
</dbReference>
<dbReference type="Gene3D" id="3.30.70.1450">
    <property type="entry name" value="Regulator of K+ conductance, C-terminal domain"/>
    <property type="match status" value="1"/>
</dbReference>
<dbReference type="InterPro" id="IPR050144">
    <property type="entry name" value="AAE_transporter"/>
</dbReference>
<organism evidence="10 11">
    <name type="scientific">Geobacter argillaceus</name>
    <dbReference type="NCBI Taxonomy" id="345631"/>
    <lineage>
        <taxon>Bacteria</taxon>
        <taxon>Pseudomonadati</taxon>
        <taxon>Thermodesulfobacteriota</taxon>
        <taxon>Desulfuromonadia</taxon>
        <taxon>Geobacterales</taxon>
        <taxon>Geobacteraceae</taxon>
        <taxon>Geobacter</taxon>
    </lineage>
</organism>
<sequence length="533" mass="55329">MEHFVHFCTENPVLVVFAVIAMGYPLGRLRVGPVSLGVAGVLFAGLGAGALIPGIKPPEALHVLGLSMFVYAIGLSSGPSFVAALKSGGIRANLTALASLAAATLAAIVTGSWLGKAQSAGLYAGALTNTPALAGVSETLRNMGDELGATTAVMAYSVAYPLAVGLGTILFSLSARQFSRFFGEDPVHEELCQTAVRVDSVHAINARLGDLTAEGEWQVAFGRLTRDNIDRVAFPNERLQTGDVLTLVGAKNEVERVCAALGKPAEDASAHREGTVDVRRIFLSNRRLAGMSIEQLNLEELFGGRVTRIRRGDADMVPPPGFIVELGDRLRVVAPTARMKDVGNYLGDSYQAVGEVEMLTFALGHAMGLLLGALAVTVGGVTLKLGFAGGPLCVGLLLGSLRRTGTLVWQVPHAANMAIRQLGLVIFLAGIGLRAGGGLGTVPLGQVAGLAGASLAVTLSGIAVALFISGRWLGFSPARSCGLAAAVMTQPALLAWGQERFGCGPVDEGYATVYPLSMIAKVLLAQAILIMVR</sequence>
<reference evidence="10 11" key="1">
    <citation type="submission" date="2019-07" db="EMBL/GenBank/DDBJ databases">
        <title>Genomic Encyclopedia of Archaeal and Bacterial Type Strains, Phase II (KMG-II): from individual species to whole genera.</title>
        <authorList>
            <person name="Goeker M."/>
        </authorList>
    </citation>
    <scope>NUCLEOTIDE SEQUENCE [LARGE SCALE GENOMIC DNA]</scope>
    <source>
        <strain evidence="10 11">ATCC BAA-1139</strain>
    </source>
</reference>
<dbReference type="PANTHER" id="PTHR30445:SF3">
    <property type="entry name" value="TRANSPORT PROTEIN YIDE-RELATED"/>
    <property type="match status" value="1"/>
</dbReference>
<feature type="transmembrane region" description="Helical" evidence="8">
    <location>
        <begin position="61"/>
        <end position="82"/>
    </location>
</feature>
<protein>
    <submittedName>
        <fullName evidence="10">Putative transport protein</fullName>
    </submittedName>
</protein>
<keyword evidence="4" id="KW-1003">Cell membrane</keyword>
<dbReference type="PANTHER" id="PTHR30445">
    <property type="entry name" value="K(+)_H(+) ANTIPORTER SUBUNIT KHTT"/>
    <property type="match status" value="1"/>
</dbReference>
<keyword evidence="5 8" id="KW-0812">Transmembrane</keyword>
<feature type="transmembrane region" description="Helical" evidence="8">
    <location>
        <begin position="359"/>
        <end position="379"/>
    </location>
</feature>
<dbReference type="Pfam" id="PF02080">
    <property type="entry name" value="TrkA_C"/>
    <property type="match status" value="1"/>
</dbReference>
<feature type="transmembrane region" description="Helical" evidence="8">
    <location>
        <begin position="448"/>
        <end position="468"/>
    </location>
</feature>
<comment type="caution">
    <text evidence="10">The sequence shown here is derived from an EMBL/GenBank/DDBJ whole genome shotgun (WGS) entry which is preliminary data.</text>
</comment>
<dbReference type="InterPro" id="IPR006037">
    <property type="entry name" value="RCK_C"/>
</dbReference>
<evidence type="ECO:0000256" key="1">
    <source>
        <dbReference type="ARBA" id="ARBA00004651"/>
    </source>
</evidence>
<feature type="transmembrane region" description="Helical" evidence="8">
    <location>
        <begin position="12"/>
        <end position="27"/>
    </location>
</feature>
<feature type="transmembrane region" description="Helical" evidence="8">
    <location>
        <begin position="34"/>
        <end position="55"/>
    </location>
</feature>
<dbReference type="EMBL" id="VLLN01000006">
    <property type="protein sequence ID" value="TWJ19778.1"/>
    <property type="molecule type" value="Genomic_DNA"/>
</dbReference>
<evidence type="ECO:0000313" key="10">
    <source>
        <dbReference type="EMBL" id="TWJ19778.1"/>
    </source>
</evidence>
<dbReference type="InterPro" id="IPR036721">
    <property type="entry name" value="RCK_C_sf"/>
</dbReference>
<keyword evidence="3" id="KW-0813">Transport</keyword>
<gene>
    <name evidence="10" type="ORF">JN12_01262</name>
</gene>
<feature type="transmembrane region" description="Helical" evidence="8">
    <location>
        <begin position="153"/>
        <end position="173"/>
    </location>
</feature>
<dbReference type="NCBIfam" id="TIGR01625">
    <property type="entry name" value="YidE_YbjL_dupl"/>
    <property type="match status" value="2"/>
</dbReference>
<feature type="transmembrane region" description="Helical" evidence="8">
    <location>
        <begin position="94"/>
        <end position="114"/>
    </location>
</feature>
<feature type="domain" description="RCK C-terminal" evidence="9">
    <location>
        <begin position="266"/>
        <end position="348"/>
    </location>
</feature>
<evidence type="ECO:0000256" key="8">
    <source>
        <dbReference type="SAM" id="Phobius"/>
    </source>
</evidence>
<dbReference type="OrthoDB" id="9155749at2"/>
<evidence type="ECO:0000313" key="11">
    <source>
        <dbReference type="Proteomes" id="UP000319449"/>
    </source>
</evidence>
<dbReference type="RefSeq" id="WP_145019895.1">
    <property type="nucleotide sequence ID" value="NZ_VLLN01000006.1"/>
</dbReference>
<dbReference type="SUPFAM" id="SSF116726">
    <property type="entry name" value="TrkA C-terminal domain-like"/>
    <property type="match status" value="2"/>
</dbReference>
<dbReference type="GO" id="GO:0008324">
    <property type="term" value="F:monoatomic cation transmembrane transporter activity"/>
    <property type="evidence" value="ECO:0007669"/>
    <property type="project" value="InterPro"/>
</dbReference>
<name>A0A562VPK9_9BACT</name>
<evidence type="ECO:0000256" key="7">
    <source>
        <dbReference type="ARBA" id="ARBA00023136"/>
    </source>
</evidence>
<dbReference type="GO" id="GO:0005886">
    <property type="term" value="C:plasma membrane"/>
    <property type="evidence" value="ECO:0007669"/>
    <property type="project" value="UniProtKB-SubCell"/>
</dbReference>
<dbReference type="Proteomes" id="UP000319449">
    <property type="component" value="Unassembled WGS sequence"/>
</dbReference>
<proteinExistence type="inferred from homology"/>
<dbReference type="Pfam" id="PF06826">
    <property type="entry name" value="Asp-Al_Ex"/>
    <property type="match status" value="2"/>
</dbReference>
<evidence type="ECO:0000256" key="3">
    <source>
        <dbReference type="ARBA" id="ARBA00022448"/>
    </source>
</evidence>
<evidence type="ECO:0000256" key="2">
    <source>
        <dbReference type="ARBA" id="ARBA00009854"/>
    </source>
</evidence>
<evidence type="ECO:0000256" key="5">
    <source>
        <dbReference type="ARBA" id="ARBA00022692"/>
    </source>
</evidence>
<keyword evidence="6 8" id="KW-1133">Transmembrane helix</keyword>
<dbReference type="InterPro" id="IPR006512">
    <property type="entry name" value="YidE_YbjL"/>
</dbReference>
<comment type="similarity">
    <text evidence="2">Belongs to the AAE transporter (TC 2.A.81) family.</text>
</comment>
<feature type="transmembrane region" description="Helical" evidence="8">
    <location>
        <begin position="422"/>
        <end position="442"/>
    </location>
</feature>